<feature type="transmembrane region" description="Helical" evidence="7">
    <location>
        <begin position="171"/>
        <end position="189"/>
    </location>
</feature>
<dbReference type="Pfam" id="PF07690">
    <property type="entry name" value="MFS_1"/>
    <property type="match status" value="1"/>
</dbReference>
<dbReference type="GO" id="GO:0005886">
    <property type="term" value="C:plasma membrane"/>
    <property type="evidence" value="ECO:0007669"/>
    <property type="project" value="UniProtKB-SubCell"/>
</dbReference>
<keyword evidence="5 7" id="KW-1133">Transmembrane helix</keyword>
<gene>
    <name evidence="8" type="ORF">C6A27_02525</name>
</gene>
<keyword evidence="6 7" id="KW-0472">Membrane</keyword>
<evidence type="ECO:0000256" key="2">
    <source>
        <dbReference type="ARBA" id="ARBA00022448"/>
    </source>
</evidence>
<keyword evidence="4 7" id="KW-0812">Transmembrane</keyword>
<sequence length="422" mass="46988">MKRILQNKLFMGTFISDMLSNFGDVLYYLALMNYVLLLPEAKFAISLVTLSESLPFLTMIFMGMWGDRTKKKVDTILVTLLFRTGLYLLIGLAMGFQPALWIVILAVLVNLLSDLAGQYEDALHIPLSLRIIPMEDREAMYAFRQGASSILKILFQSSGAILVGMMSYQHLAFFNAGTFVVSALIMMILRPSLNKLLKDKPIHSSVENREGERHFIKNTWNSLQQSYQTVQNISILKTSIFTIAGLNAVFAAENALLLLNMKENPSFAFINPATTIATVTVVTLIGNILGSVLVTTLLKKVSMEFLLKISVFMPPALFIGFLLHSIYIIFLVNFLAMVIVGIFQPKMNAFVISSLPEERLATISAGISSFSTLGLVLCQMLVAVLVTFLSSAQIAFLFLILSSILFFYTLKVPRKNAKQVMQ</sequence>
<feature type="transmembrane region" description="Helical" evidence="7">
    <location>
        <begin position="43"/>
        <end position="65"/>
    </location>
</feature>
<reference evidence="8 9" key="1">
    <citation type="journal article" date="1993" name="J. Dent. Res.">
        <title>The isolation and characterization of milleri group streptococci from dental periapical abscesses.</title>
        <authorList>
            <person name="Fisher L.E."/>
            <person name="Russell R.R."/>
        </authorList>
    </citation>
    <scope>NUCLEOTIDE SEQUENCE [LARGE SCALE GENOMIC DNA]</scope>
    <source>
        <strain evidence="8 9">OUP21</strain>
    </source>
</reference>
<proteinExistence type="predicted"/>
<evidence type="ECO:0000256" key="7">
    <source>
        <dbReference type="SAM" id="Phobius"/>
    </source>
</evidence>
<dbReference type="Gene3D" id="1.20.1250.20">
    <property type="entry name" value="MFS general substrate transporter like domains"/>
    <property type="match status" value="1"/>
</dbReference>
<organism evidence="8 9">
    <name type="scientific">Streptococcus anginosus</name>
    <dbReference type="NCBI Taxonomy" id="1328"/>
    <lineage>
        <taxon>Bacteria</taxon>
        <taxon>Bacillati</taxon>
        <taxon>Bacillota</taxon>
        <taxon>Bacilli</taxon>
        <taxon>Lactobacillales</taxon>
        <taxon>Streptococcaceae</taxon>
        <taxon>Streptococcus</taxon>
        <taxon>Streptococcus anginosus group</taxon>
    </lineage>
</organism>
<feature type="transmembrane region" description="Helical" evidence="7">
    <location>
        <begin position="392"/>
        <end position="410"/>
    </location>
</feature>
<keyword evidence="3" id="KW-1003">Cell membrane</keyword>
<evidence type="ECO:0000256" key="5">
    <source>
        <dbReference type="ARBA" id="ARBA00022989"/>
    </source>
</evidence>
<comment type="subcellular location">
    <subcellularLocation>
        <location evidence="1">Cell membrane</location>
        <topology evidence="1">Multi-pass membrane protein</topology>
    </subcellularLocation>
</comment>
<evidence type="ECO:0000313" key="9">
    <source>
        <dbReference type="Proteomes" id="UP000238573"/>
    </source>
</evidence>
<dbReference type="EMBL" id="PVSZ01000005">
    <property type="protein sequence ID" value="PRT71895.1"/>
    <property type="molecule type" value="Genomic_DNA"/>
</dbReference>
<feature type="transmembrane region" description="Helical" evidence="7">
    <location>
        <begin position="86"/>
        <end position="109"/>
    </location>
</feature>
<feature type="transmembrane region" description="Helical" evidence="7">
    <location>
        <begin position="240"/>
        <end position="261"/>
    </location>
</feature>
<dbReference type="RefSeq" id="WP_106383977.1">
    <property type="nucleotide sequence ID" value="NZ_PVSZ01000005.1"/>
</dbReference>
<dbReference type="InterPro" id="IPR036259">
    <property type="entry name" value="MFS_trans_sf"/>
</dbReference>
<evidence type="ECO:0000256" key="1">
    <source>
        <dbReference type="ARBA" id="ARBA00004651"/>
    </source>
</evidence>
<feature type="transmembrane region" description="Helical" evidence="7">
    <location>
        <begin position="318"/>
        <end position="343"/>
    </location>
</feature>
<dbReference type="GO" id="GO:0022857">
    <property type="term" value="F:transmembrane transporter activity"/>
    <property type="evidence" value="ECO:0007669"/>
    <property type="project" value="InterPro"/>
</dbReference>
<accession>A0A2T0G769</accession>
<feature type="transmembrane region" description="Helical" evidence="7">
    <location>
        <begin position="363"/>
        <end position="386"/>
    </location>
</feature>
<protein>
    <submittedName>
        <fullName evidence="8">MFS transporter</fullName>
    </submittedName>
</protein>
<dbReference type="InterPro" id="IPR011701">
    <property type="entry name" value="MFS"/>
</dbReference>
<evidence type="ECO:0000256" key="3">
    <source>
        <dbReference type="ARBA" id="ARBA00022475"/>
    </source>
</evidence>
<dbReference type="SUPFAM" id="SSF103473">
    <property type="entry name" value="MFS general substrate transporter"/>
    <property type="match status" value="1"/>
</dbReference>
<dbReference type="AlphaFoldDB" id="A0A2T0G769"/>
<keyword evidence="2" id="KW-0813">Transport</keyword>
<dbReference type="Proteomes" id="UP000238573">
    <property type="component" value="Unassembled WGS sequence"/>
</dbReference>
<dbReference type="PANTHER" id="PTHR43266">
    <property type="entry name" value="MACROLIDE-EFFLUX PROTEIN"/>
    <property type="match status" value="1"/>
</dbReference>
<evidence type="ECO:0000256" key="4">
    <source>
        <dbReference type="ARBA" id="ARBA00022692"/>
    </source>
</evidence>
<feature type="transmembrane region" description="Helical" evidence="7">
    <location>
        <begin position="9"/>
        <end position="31"/>
    </location>
</feature>
<evidence type="ECO:0000256" key="6">
    <source>
        <dbReference type="ARBA" id="ARBA00023136"/>
    </source>
</evidence>
<evidence type="ECO:0000313" key="8">
    <source>
        <dbReference type="EMBL" id="PRT71895.1"/>
    </source>
</evidence>
<comment type="caution">
    <text evidence="8">The sequence shown here is derived from an EMBL/GenBank/DDBJ whole genome shotgun (WGS) entry which is preliminary data.</text>
</comment>
<feature type="transmembrane region" description="Helical" evidence="7">
    <location>
        <begin position="273"/>
        <end position="298"/>
    </location>
</feature>
<name>A0A2T0G769_STRAP</name>
<dbReference type="PANTHER" id="PTHR43266:SF2">
    <property type="entry name" value="MAJOR FACILITATOR SUPERFAMILY (MFS) PROFILE DOMAIN-CONTAINING PROTEIN"/>
    <property type="match status" value="1"/>
</dbReference>